<evidence type="ECO:0000256" key="1">
    <source>
        <dbReference type="SAM" id="MobiDB-lite"/>
    </source>
</evidence>
<feature type="compositionally biased region" description="Basic residues" evidence="1">
    <location>
        <begin position="524"/>
        <end position="534"/>
    </location>
</feature>
<feature type="compositionally biased region" description="Polar residues" evidence="1">
    <location>
        <begin position="322"/>
        <end position="331"/>
    </location>
</feature>
<dbReference type="Proteomes" id="UP000807504">
    <property type="component" value="Unassembled WGS sequence"/>
</dbReference>
<dbReference type="EMBL" id="JABXBU010000030">
    <property type="protein sequence ID" value="KAF8786032.1"/>
    <property type="molecule type" value="Genomic_DNA"/>
</dbReference>
<feature type="region of interest" description="Disordered" evidence="1">
    <location>
        <begin position="503"/>
        <end position="552"/>
    </location>
</feature>
<feature type="compositionally biased region" description="Polar residues" evidence="1">
    <location>
        <begin position="905"/>
        <end position="926"/>
    </location>
</feature>
<organism evidence="2 3">
    <name type="scientific">Argiope bruennichi</name>
    <name type="common">Wasp spider</name>
    <name type="synonym">Aranea bruennichi</name>
    <dbReference type="NCBI Taxonomy" id="94029"/>
    <lineage>
        <taxon>Eukaryota</taxon>
        <taxon>Metazoa</taxon>
        <taxon>Ecdysozoa</taxon>
        <taxon>Arthropoda</taxon>
        <taxon>Chelicerata</taxon>
        <taxon>Arachnida</taxon>
        <taxon>Araneae</taxon>
        <taxon>Araneomorphae</taxon>
        <taxon>Entelegynae</taxon>
        <taxon>Araneoidea</taxon>
        <taxon>Araneidae</taxon>
        <taxon>Argiope</taxon>
    </lineage>
</organism>
<sequence length="1241" mass="140842">MEKNKTQKAKELNRIRGRIKAKLTSIKKFVESSSTVEEENKFILSCQQKLAIVEEIKNELEILFKDYLEIDEDGTLSQKCDQEILDIEEERNELELSNGTKSTVISNWFIKSKSGFNTKFLKKNCFIAVSSSIPTESHIYCQPPPVRNLYNCPHNNNTEKPTDIQNDMTTNQVSSTIVPIDVSGQPFNRMATFRRSLIHVDFFNRRKKKKEKRRNTVAEGDTKELKDVLHNIINEGNASEQSWQHGLLRKIFLRLNVMTLIKSAAMSKRRLKSHIPISTVSAAMNVAVEMRQLNSHRKIEDQSSSGNWSYSSDINSSDSENKTNSNENNRYATKDTDMKNVDSSVSNNKANNRFKAKFTESEEYNPNMVKENKETEISNYTILNNNATHNDETSNGTSAEYDVFLISSDESDDSSDIIFENNYGSSLSVYTISDGSLNSLLSQTGTEMTSSSGTLTSIGFEPLPLPPPPPPATIAATIKDAAEKINLPVALDSDCSIQKQVENDLKNNRKETNKPRIKQELIKKNKPQQKSSKSRKTEKADSFKHPTENQRNLFSTLINIKSRTKEQNKFKNSHNKLNKLQNHPHINMYGNSSPKNVKPLPLFLKENISPIKGNESKNYLKSFSTNQTKLKSEIQLENKFRFKDQEFQTQVKSDTSMYKTHPNTYDIKDSYMNKMELPLKYAHKVTVTPIQRRTMNERNNSLALCKKTLFKEDSDQQLTTEFSNNFKYASNREYLSDLNNSEFFCKEKPKSQNPMTLQPKQAARVLLDPEGRVIHCTNSLDRRLYTIPPKSYANNINNSKSNNWAAKRVITKTEETINDLYTNQIQHHLISVNTTQSLNDPHFIASSVPNSNTVAHVERYHSKELEIERGYHKNPISLQKNATENVSSRASIGANLIRTPFSEPIHNQNNPNERVNTNSFQKTPTVITPDPNISGLPVNENTLTKHNIDLHSKRMEQLCGSQREKNNHSLTKNSYSQICPQGHVNKSHHSTMSTEDLFAVIHNCKKRMNIKTDSDISIAFSSRSCSPSYLRPAPSKGALAETGFLSPRNTSSFDCSRDRRSWADFRSTNSATSERKSLASDRFGPTKPTSMHDFKMLLLQARSNSQTLGPRKSAVEMLKIPSPLDKAPRITSAPISLSPCSSVAYSVPSSPSSNLYLHNGHSTVPFKRNNRARCSLQSRYTMYPPIFEDCSEDSENTHDTLQHYSEINASYSEEINTSAQVQHTVNNVSGDHTVHDVRIWL</sequence>
<feature type="region of interest" description="Disordered" evidence="1">
    <location>
        <begin position="1066"/>
        <end position="1086"/>
    </location>
</feature>
<comment type="caution">
    <text evidence="2">The sequence shown here is derived from an EMBL/GenBank/DDBJ whole genome shotgun (WGS) entry which is preliminary data.</text>
</comment>
<accession>A0A8T0F6J6</accession>
<dbReference type="InterPro" id="IPR024845">
    <property type="entry name" value="NHS-like"/>
</dbReference>
<evidence type="ECO:0000313" key="2">
    <source>
        <dbReference type="EMBL" id="KAF8786032.1"/>
    </source>
</evidence>
<dbReference type="AlphaFoldDB" id="A0A8T0F6J6"/>
<dbReference type="Pfam" id="PF15273">
    <property type="entry name" value="NHS"/>
    <property type="match status" value="1"/>
</dbReference>
<feature type="region of interest" description="Disordered" evidence="1">
    <location>
        <begin position="902"/>
        <end position="937"/>
    </location>
</feature>
<feature type="region of interest" description="Disordered" evidence="1">
    <location>
        <begin position="296"/>
        <end position="350"/>
    </location>
</feature>
<feature type="compositionally biased region" description="Low complexity" evidence="1">
    <location>
        <begin position="302"/>
        <end position="318"/>
    </location>
</feature>
<keyword evidence="3" id="KW-1185">Reference proteome</keyword>
<evidence type="ECO:0000313" key="3">
    <source>
        <dbReference type="Proteomes" id="UP000807504"/>
    </source>
</evidence>
<feature type="compositionally biased region" description="Basic and acidic residues" evidence="1">
    <location>
        <begin position="535"/>
        <end position="548"/>
    </location>
</feature>
<dbReference type="PANTHER" id="PTHR23039">
    <property type="entry name" value="NANCE-HORAN SYNDROME PROTEIN"/>
    <property type="match status" value="1"/>
</dbReference>
<feature type="compositionally biased region" description="Basic and acidic residues" evidence="1">
    <location>
        <begin position="503"/>
        <end position="523"/>
    </location>
</feature>
<name>A0A8T0F6J6_ARGBR</name>
<proteinExistence type="predicted"/>
<dbReference type="PANTHER" id="PTHR23039:SF9">
    <property type="entry name" value="LOW QUALITY PROTEIN: NHS-LIKE PROTEIN 1"/>
    <property type="match status" value="1"/>
</dbReference>
<dbReference type="GO" id="GO:0030154">
    <property type="term" value="P:cell differentiation"/>
    <property type="evidence" value="ECO:0007669"/>
    <property type="project" value="TreeGrafter"/>
</dbReference>
<protein>
    <submittedName>
        <fullName evidence="2">Uncharacterized protein</fullName>
    </submittedName>
</protein>
<gene>
    <name evidence="2" type="ORF">HNY73_011508</name>
</gene>
<reference evidence="2" key="1">
    <citation type="journal article" date="2020" name="bioRxiv">
        <title>Chromosome-level reference genome of the European wasp spider Argiope bruennichi: a resource for studies on range expansion and evolutionary adaptation.</title>
        <authorList>
            <person name="Sheffer M.M."/>
            <person name="Hoppe A."/>
            <person name="Krehenwinkel H."/>
            <person name="Uhl G."/>
            <person name="Kuss A.W."/>
            <person name="Jensen L."/>
            <person name="Jensen C."/>
            <person name="Gillespie R.G."/>
            <person name="Hoff K.J."/>
            <person name="Prost S."/>
        </authorList>
    </citation>
    <scope>NUCLEOTIDE SEQUENCE</scope>
</reference>
<reference evidence="2" key="2">
    <citation type="submission" date="2020-06" db="EMBL/GenBank/DDBJ databases">
        <authorList>
            <person name="Sheffer M."/>
        </authorList>
    </citation>
    <scope>NUCLEOTIDE SEQUENCE</scope>
</reference>